<proteinExistence type="predicted"/>
<dbReference type="EMBL" id="LNRQ01000003">
    <property type="protein sequence ID" value="KZN03371.1"/>
    <property type="molecule type" value="Genomic_DNA"/>
</dbReference>
<dbReference type="AlphaFoldDB" id="A0A166C720"/>
<reference evidence="1" key="1">
    <citation type="journal article" date="2016" name="Nat. Genet.">
        <title>A high-quality carrot genome assembly provides new insights into carotenoid accumulation and asterid genome evolution.</title>
        <authorList>
            <person name="Iorizzo M."/>
            <person name="Ellison S."/>
            <person name="Senalik D."/>
            <person name="Zeng P."/>
            <person name="Satapoomin P."/>
            <person name="Huang J."/>
            <person name="Bowman M."/>
            <person name="Iovene M."/>
            <person name="Sanseverino W."/>
            <person name="Cavagnaro P."/>
            <person name="Yildiz M."/>
            <person name="Macko-Podgorni A."/>
            <person name="Moranska E."/>
            <person name="Grzebelus E."/>
            <person name="Grzebelus D."/>
            <person name="Ashrafi H."/>
            <person name="Zheng Z."/>
            <person name="Cheng S."/>
            <person name="Spooner D."/>
            <person name="Van Deynze A."/>
            <person name="Simon P."/>
        </authorList>
    </citation>
    <scope>NUCLEOTIDE SEQUENCE [LARGE SCALE GENOMIC DNA]</scope>
    <source>
        <tissue evidence="1">Leaf</tissue>
    </source>
</reference>
<protein>
    <submittedName>
        <fullName evidence="1">Uncharacterized protein</fullName>
    </submittedName>
</protein>
<dbReference type="Gramene" id="KZN03371">
    <property type="protein sequence ID" value="KZN03371"/>
    <property type="gene ID" value="DCAR_012127"/>
</dbReference>
<comment type="caution">
    <text evidence="1">The sequence shown here is derived from an EMBL/GenBank/DDBJ whole genome shotgun (WGS) entry which is preliminary data.</text>
</comment>
<name>A0A166C720_DAUCS</name>
<organism evidence="1">
    <name type="scientific">Daucus carota subsp. sativus</name>
    <name type="common">Carrot</name>
    <dbReference type="NCBI Taxonomy" id="79200"/>
    <lineage>
        <taxon>Eukaryota</taxon>
        <taxon>Viridiplantae</taxon>
        <taxon>Streptophyta</taxon>
        <taxon>Embryophyta</taxon>
        <taxon>Tracheophyta</taxon>
        <taxon>Spermatophyta</taxon>
        <taxon>Magnoliopsida</taxon>
        <taxon>eudicotyledons</taxon>
        <taxon>Gunneridae</taxon>
        <taxon>Pentapetalae</taxon>
        <taxon>asterids</taxon>
        <taxon>campanulids</taxon>
        <taxon>Apiales</taxon>
        <taxon>Apiaceae</taxon>
        <taxon>Apioideae</taxon>
        <taxon>Scandiceae</taxon>
        <taxon>Daucinae</taxon>
        <taxon>Daucus</taxon>
        <taxon>Daucus sect. Daucus</taxon>
    </lineage>
</organism>
<evidence type="ECO:0000313" key="1">
    <source>
        <dbReference type="EMBL" id="KZN03371.1"/>
    </source>
</evidence>
<sequence length="60" mass="6682">MHCLSCTLENLPTICRVARIKALIMKAAWSRSYTTPTIPSVPPTTHFGFSYLLVALVTMQ</sequence>
<gene>
    <name evidence="1" type="ORF">DCAR_012127</name>
</gene>
<accession>A0A166C720</accession>